<comment type="caution">
    <text evidence="1">The sequence shown here is derived from an EMBL/GenBank/DDBJ whole genome shotgun (WGS) entry which is preliminary data.</text>
</comment>
<dbReference type="Proteomes" id="UP000185829">
    <property type="component" value="Unassembled WGS sequence"/>
</dbReference>
<reference evidence="1 2" key="1">
    <citation type="submission" date="2017-01" db="EMBL/GenBank/DDBJ databases">
        <authorList>
            <person name="Varghese N."/>
            <person name="Submissions S."/>
        </authorList>
    </citation>
    <scope>NUCLEOTIDE SEQUENCE [LARGE SCALE GENOMIC DNA]</scope>
    <source>
        <strain evidence="1 2">RUG2-6</strain>
    </source>
</reference>
<dbReference type="EMBL" id="FTMX01000004">
    <property type="protein sequence ID" value="SIR54303.1"/>
    <property type="molecule type" value="Genomic_DNA"/>
</dbReference>
<name>A0A9X8RA55_9BACI</name>
<proteinExistence type="predicted"/>
<protein>
    <submittedName>
        <fullName evidence="1">Uncharacterized protein</fullName>
    </submittedName>
</protein>
<dbReference type="AlphaFoldDB" id="A0A9X8RA55"/>
<evidence type="ECO:0000313" key="1">
    <source>
        <dbReference type="EMBL" id="SIR54303.1"/>
    </source>
</evidence>
<gene>
    <name evidence="1" type="ORF">SAMN05878482_104196</name>
</gene>
<accession>A0A9X8RA55</accession>
<evidence type="ECO:0000313" key="2">
    <source>
        <dbReference type="Proteomes" id="UP000185829"/>
    </source>
</evidence>
<organism evidence="1 2">
    <name type="scientific">Peribacillus simplex</name>
    <dbReference type="NCBI Taxonomy" id="1478"/>
    <lineage>
        <taxon>Bacteria</taxon>
        <taxon>Bacillati</taxon>
        <taxon>Bacillota</taxon>
        <taxon>Bacilli</taxon>
        <taxon>Bacillales</taxon>
        <taxon>Bacillaceae</taxon>
        <taxon>Peribacillus</taxon>
    </lineage>
</organism>
<sequence length="42" mass="4956">MVYIPTGRYPDIYKSYSELLSDLDRNRIIRLALFIAAHSKRV</sequence>